<sequence length="307" mass="34000">MSNTDFKELIEQYLTGTISDGNKAVLESKLASDVSLRAEMKTQSDMVSGLKEFRKAELKTRLDNVPLEVGVLGTLGQSAVVKVAATVGTAILLVGGMYYFSEEAANPAPEIGQMNPITSVEQDKPAPDIALKELPSVETPTKPVEHKQQLASVTSSSSATAAEDIADVALPVTEEITPTFKKPTVAEFETDEEFEVEAVGKEDALAESDPIEINKPIDIEVKSEAGNSNKLQYQFYEERLYLYGNFEEIPYEILEINSKDGKRIYLFHQDVYYKLSYPTKKISTLEKVTNEDLLSELKIFRDNKALN</sequence>
<protein>
    <submittedName>
        <fullName evidence="1">Uncharacterized protein</fullName>
    </submittedName>
</protein>
<dbReference type="Proteomes" id="UP001302349">
    <property type="component" value="Chromosome"/>
</dbReference>
<organism evidence="1 2">
    <name type="scientific">Imperialibacter roseus</name>
    <dbReference type="NCBI Taxonomy" id="1324217"/>
    <lineage>
        <taxon>Bacteria</taxon>
        <taxon>Pseudomonadati</taxon>
        <taxon>Bacteroidota</taxon>
        <taxon>Cytophagia</taxon>
        <taxon>Cytophagales</taxon>
        <taxon>Flammeovirgaceae</taxon>
        <taxon>Imperialibacter</taxon>
    </lineage>
</organism>
<dbReference type="EMBL" id="CP136051">
    <property type="protein sequence ID" value="WOK09711.1"/>
    <property type="molecule type" value="Genomic_DNA"/>
</dbReference>
<name>A0ABZ0J1E1_9BACT</name>
<evidence type="ECO:0000313" key="2">
    <source>
        <dbReference type="Proteomes" id="UP001302349"/>
    </source>
</evidence>
<accession>A0ABZ0J1E1</accession>
<gene>
    <name evidence="1" type="ORF">RT717_13795</name>
</gene>
<evidence type="ECO:0000313" key="1">
    <source>
        <dbReference type="EMBL" id="WOK09711.1"/>
    </source>
</evidence>
<keyword evidence="2" id="KW-1185">Reference proteome</keyword>
<dbReference type="RefSeq" id="WP_317492318.1">
    <property type="nucleotide sequence ID" value="NZ_CP136051.1"/>
</dbReference>
<reference evidence="1 2" key="1">
    <citation type="journal article" date="2023" name="Microbiol. Resour. Announc.">
        <title>Complete Genome Sequence of Imperialibacter roseus strain P4T.</title>
        <authorList>
            <person name="Tizabi D.R."/>
            <person name="Bachvaroff T."/>
            <person name="Hill R.T."/>
        </authorList>
    </citation>
    <scope>NUCLEOTIDE SEQUENCE [LARGE SCALE GENOMIC DNA]</scope>
    <source>
        <strain evidence="1 2">P4T</strain>
    </source>
</reference>
<proteinExistence type="predicted"/>